<feature type="chain" id="PRO_5023862022" evidence="1">
    <location>
        <begin position="23"/>
        <end position="162"/>
    </location>
</feature>
<dbReference type="Pfam" id="PF10029">
    <property type="entry name" value="DUF2271"/>
    <property type="match status" value="1"/>
</dbReference>
<proteinExistence type="predicted"/>
<reference evidence="2 3" key="1">
    <citation type="submission" date="2019-08" db="EMBL/GenBank/DDBJ databases">
        <title>Draft genome sequence of Ulvibacter marinus type strain NBRC 109484.</title>
        <authorList>
            <person name="Kawano K."/>
            <person name="Ushijima N."/>
            <person name="Kihara M."/>
            <person name="Itoh H."/>
        </authorList>
    </citation>
    <scope>NUCLEOTIDE SEQUENCE [LARGE SCALE GENOMIC DNA]</scope>
    <source>
        <strain evidence="2 3">NBRC 109484</strain>
    </source>
</reference>
<dbReference type="AlphaFoldDB" id="A0A5J4IMF6"/>
<dbReference type="EMBL" id="BKCG01000001">
    <property type="protein sequence ID" value="GER58419.1"/>
    <property type="molecule type" value="Genomic_DNA"/>
</dbReference>
<evidence type="ECO:0000313" key="2">
    <source>
        <dbReference type="EMBL" id="GER58419.1"/>
    </source>
</evidence>
<dbReference type="Proteomes" id="UP000326509">
    <property type="component" value="Unassembled WGS sequence"/>
</dbReference>
<organism evidence="2 3">
    <name type="scientific">Patiriisocius marinus</name>
    <dbReference type="NCBI Taxonomy" id="1397112"/>
    <lineage>
        <taxon>Bacteria</taxon>
        <taxon>Pseudomonadati</taxon>
        <taxon>Bacteroidota</taxon>
        <taxon>Flavobacteriia</taxon>
        <taxon>Flavobacteriales</taxon>
        <taxon>Flavobacteriaceae</taxon>
        <taxon>Patiriisocius</taxon>
    </lineage>
</organism>
<feature type="signal peptide" evidence="1">
    <location>
        <begin position="1"/>
        <end position="22"/>
    </location>
</feature>
<name>A0A5J4IMF6_9FLAO</name>
<keyword evidence="1" id="KW-0732">Signal</keyword>
<gene>
    <name evidence="2" type="ORF">ULMA_05270</name>
</gene>
<dbReference type="OrthoDB" id="1430845at2"/>
<evidence type="ECO:0000313" key="3">
    <source>
        <dbReference type="Proteomes" id="UP000326509"/>
    </source>
</evidence>
<protein>
    <submittedName>
        <fullName evidence="2">Tat pathway signal protein</fullName>
    </submittedName>
</protein>
<evidence type="ECO:0000256" key="1">
    <source>
        <dbReference type="SAM" id="SignalP"/>
    </source>
</evidence>
<dbReference type="RefSeq" id="WP_151672495.1">
    <property type="nucleotide sequence ID" value="NZ_BKCG01000001.1"/>
</dbReference>
<accession>A0A5J4IMF6</accession>
<keyword evidence="3" id="KW-1185">Reference proteome</keyword>
<comment type="caution">
    <text evidence="2">The sequence shown here is derived from an EMBL/GenBank/DDBJ whole genome shotgun (WGS) entry which is preliminary data.</text>
</comment>
<sequence length="162" mass="18618">MKRFFKISSIAFVAFLMLVAFSKPIETTNVKCMIQMTNYAGEGAYVVVSLINPKGEYEKTLYIQGKDSEWFSEISEWWKFYGKRRSNIDAIAGETIAGGERTISVVKIPSEKIDKGYSIRFETAVEDKEYFIDDVQFELTTANLKSKKEGKGFIRYVRMIPQ</sequence>
<dbReference type="InterPro" id="IPR014469">
    <property type="entry name" value="DUF2271"/>
</dbReference>